<sequence>MRSSPAQFGPPVTQRSRPPGNPSPAAVTPASVNRDCATVPHPCLTMQRNSPPLSLLHLDCPLSKKFAMSREEDSQGSRRLPEPAIQPSSHPSRTGSSSILHFTPTGLTAAGCGRRLSPMGSCSRPPLVDEAAAEEAPASAAAPAAAAAAETPFRRFTNPSSIPSESPTYYQNPENSASKSQTYPGSALQSGPAGYYYYYYYSYYFLTSAPLPRPAGGASSAGAGIEGEGKGEEVDGREGRWGPMKSPFPP</sequence>
<evidence type="ECO:0000313" key="3">
    <source>
        <dbReference type="Proteomes" id="UP000077202"/>
    </source>
</evidence>
<proteinExistence type="predicted"/>
<name>A0A176VTP2_MARPO</name>
<evidence type="ECO:0000313" key="2">
    <source>
        <dbReference type="EMBL" id="OAE24154.1"/>
    </source>
</evidence>
<feature type="compositionally biased region" description="Low complexity" evidence="1">
    <location>
        <begin position="88"/>
        <end position="98"/>
    </location>
</feature>
<gene>
    <name evidence="2" type="ORF">AXG93_2752s1690</name>
</gene>
<organism evidence="2 3">
    <name type="scientific">Marchantia polymorpha subsp. ruderalis</name>
    <dbReference type="NCBI Taxonomy" id="1480154"/>
    <lineage>
        <taxon>Eukaryota</taxon>
        <taxon>Viridiplantae</taxon>
        <taxon>Streptophyta</taxon>
        <taxon>Embryophyta</taxon>
        <taxon>Marchantiophyta</taxon>
        <taxon>Marchantiopsida</taxon>
        <taxon>Marchantiidae</taxon>
        <taxon>Marchantiales</taxon>
        <taxon>Marchantiaceae</taxon>
        <taxon>Marchantia</taxon>
    </lineage>
</organism>
<feature type="region of interest" description="Disordered" evidence="1">
    <location>
        <begin position="1"/>
        <end position="33"/>
    </location>
</feature>
<feature type="compositionally biased region" description="Low complexity" evidence="1">
    <location>
        <begin position="134"/>
        <end position="150"/>
    </location>
</feature>
<feature type="region of interest" description="Disordered" evidence="1">
    <location>
        <begin position="119"/>
        <end position="187"/>
    </location>
</feature>
<dbReference type="AlphaFoldDB" id="A0A176VTP2"/>
<comment type="caution">
    <text evidence="2">The sequence shown here is derived from an EMBL/GenBank/DDBJ whole genome shotgun (WGS) entry which is preliminary data.</text>
</comment>
<protein>
    <submittedName>
        <fullName evidence="2">Uncharacterized protein</fullName>
    </submittedName>
</protein>
<feature type="compositionally biased region" description="Polar residues" evidence="1">
    <location>
        <begin position="157"/>
        <end position="187"/>
    </location>
</feature>
<dbReference type="EMBL" id="LVLJ01002675">
    <property type="protein sequence ID" value="OAE24154.1"/>
    <property type="molecule type" value="Genomic_DNA"/>
</dbReference>
<feature type="compositionally biased region" description="Basic and acidic residues" evidence="1">
    <location>
        <begin position="227"/>
        <end position="240"/>
    </location>
</feature>
<feature type="region of interest" description="Disordered" evidence="1">
    <location>
        <begin position="67"/>
        <end position="102"/>
    </location>
</feature>
<feature type="region of interest" description="Disordered" evidence="1">
    <location>
        <begin position="213"/>
        <end position="250"/>
    </location>
</feature>
<accession>A0A176VTP2</accession>
<evidence type="ECO:0000256" key="1">
    <source>
        <dbReference type="SAM" id="MobiDB-lite"/>
    </source>
</evidence>
<feature type="compositionally biased region" description="Basic and acidic residues" evidence="1">
    <location>
        <begin position="68"/>
        <end position="81"/>
    </location>
</feature>
<feature type="compositionally biased region" description="Low complexity" evidence="1">
    <location>
        <begin position="213"/>
        <end position="223"/>
    </location>
</feature>
<keyword evidence="3" id="KW-1185">Reference proteome</keyword>
<reference evidence="2" key="1">
    <citation type="submission" date="2016-03" db="EMBL/GenBank/DDBJ databases">
        <title>Mechanisms controlling the formation of the plant cell surface in tip-growing cells are functionally conserved among land plants.</title>
        <authorList>
            <person name="Honkanen S."/>
            <person name="Jones V.A."/>
            <person name="Morieri G."/>
            <person name="Champion C."/>
            <person name="Hetherington A.J."/>
            <person name="Kelly S."/>
            <person name="Saint-Marcoux D."/>
            <person name="Proust H."/>
            <person name="Prescott H."/>
            <person name="Dolan L."/>
        </authorList>
    </citation>
    <scope>NUCLEOTIDE SEQUENCE [LARGE SCALE GENOMIC DNA]</scope>
    <source>
        <tissue evidence="2">Whole gametophyte</tissue>
    </source>
</reference>
<dbReference type="Proteomes" id="UP000077202">
    <property type="component" value="Unassembled WGS sequence"/>
</dbReference>